<evidence type="ECO:0000313" key="1">
    <source>
        <dbReference type="EMBL" id="CBH10541.1"/>
    </source>
</evidence>
<dbReference type="SUPFAM" id="SSF48371">
    <property type="entry name" value="ARM repeat"/>
    <property type="match status" value="1"/>
</dbReference>
<dbReference type="GeneID" id="23859663"/>
<gene>
    <name evidence="1" type="ORF">TbgDal_IV2430</name>
</gene>
<dbReference type="Gene3D" id="1.25.10.10">
    <property type="entry name" value="Leucine-rich Repeat Variant"/>
    <property type="match status" value="1"/>
</dbReference>
<protein>
    <submittedName>
        <fullName evidence="1">Uncharacterized protein</fullName>
    </submittedName>
</protein>
<dbReference type="InterPro" id="IPR016024">
    <property type="entry name" value="ARM-type_fold"/>
</dbReference>
<dbReference type="OrthoDB" id="79603at2759"/>
<evidence type="ECO:0000313" key="2">
    <source>
        <dbReference type="Proteomes" id="UP000002316"/>
    </source>
</evidence>
<proteinExistence type="predicted"/>
<sequence>MELLNVLPHEAALHRLMRAGVCNDDQMHDYFISQAFRGIAYAVNRATLPAPVFVQQPFLSGSSNTTGSSGGTNDSPTLNPCAAGSTAATTTGAVCVLCRMCVQAVTSHMSHRTAAYLATRLLADEATAFGEGNERPCCTVAWVEALCSVGKASFLQQQLGVNRRMALGYLYILAETVRATARGRVIGKRLSSHFVEFAHRILDDVIPYLAIMADAREVFAVTRHVPVAGNPSEGNIPTETTSAAAVVPRPAWHPPSRLTVEANNTIIHLFHDIAHDIIDVHHRSGKNPGERCLVLDRDMPSRMWPAVSILQSALHRALDWILQEGLACVRTMALATEHREEKAAIEAVQTVKKALDDTFAQMFERQETLECSRQAVERQYGKGAKDYHGITDTLWANTLRLCLLCRNVTGAWIEVYGGAGYTETRSTDKNVLSFIASFVSSVPLMDGDETESSVFLATIALLSAALAAVVAAPVPFMQVSLWVSDTALTGQVHNVVIQRGLRYKDELVQRLSALISQLILSGSSLSGASRAIVESSDQLLELISNGRDAASHCVIRMLSRAILERPHSMLPALFRLLQHGDVKTRRNVLDVLSALPQMDDEAGLGEKLVAEQMRPMLRQLSEELLLRIQDEELLVRLQGSKLFAKVWPEDVIRPLLNLATQKDKSHKKQSAAQQALRSVVAAHTGDSRVVLLLLDESLQLVGETTPTAPTAPNTPAGMLAFAQLHSCVGEREGEGDGAGGQPGCAAATGGLTTISAAGGFCQRLMGIALSLVKRWAEEVPSWSESVLQPIVDRVVSARSPKEQEFAVRFIAQVSSLCGITVEGAAALTSCVLRVVQGGKTGSLPSERWLTGLCGSRQGNNSNEKRDEIALVEGCCPVDSEYRMIAPLLCLRGCPRRPFLSCRVDSMPPSMLNLWEFIWFVLFSSDYCEQLTPDTQRLLLELVCKYRTSMVLERFAHFERMHLEKNGDKERKSCEGNSAYLICADKQACFLFRAGFFCTGTLVAQNSLAFTKPATKDGESQLGVETATTSSPEGSCEEAMELLDLVHAAELVSRWTESVVFPWLLGDNDDETTCSRNPPSDLQRLSRSAIDCIALLTVVALNRAEFDAHVSRLVRNPLSELALLYREEVKQSKKDVGAERKEAFALEKCGDLLGRFEFAVQVHSRVLNILRASQMGRGNVCTWFIAFMPHLIELANAACGVAARLGRNDVGQVAVECCNVLFLAAMSSSGGPPAVEGERRATSGESDTKPLLMDLCTSDRSALLAFAVGSSRYSSLPAVQSEGVKLLSALLGAAPDIFVDTAAGKGTALDEAFSALSSVALLHEDRKTRSLAEAVISTIQKTEQI</sequence>
<name>C9ZMN8_TRYB9</name>
<accession>C9ZMN8</accession>
<organism evidence="1 2">
    <name type="scientific">Trypanosoma brucei gambiense (strain MHOM/CI/86/DAL972)</name>
    <dbReference type="NCBI Taxonomy" id="679716"/>
    <lineage>
        <taxon>Eukaryota</taxon>
        <taxon>Discoba</taxon>
        <taxon>Euglenozoa</taxon>
        <taxon>Kinetoplastea</taxon>
        <taxon>Metakinetoplastina</taxon>
        <taxon>Trypanosomatida</taxon>
        <taxon>Trypanosomatidae</taxon>
        <taxon>Trypanosoma</taxon>
    </lineage>
</organism>
<dbReference type="Proteomes" id="UP000002316">
    <property type="component" value="Chromosome 4"/>
</dbReference>
<dbReference type="VEuPathDB" id="TriTrypDB:Tbg972.4.2430"/>
<reference evidence="2" key="1">
    <citation type="journal article" date="2010" name="PLoS Negl. Trop. Dis.">
        <title>The genome sequence of Trypanosoma brucei gambiense, causative agent of chronic human african trypanosomiasis.</title>
        <authorList>
            <person name="Jackson A.P."/>
            <person name="Sanders M."/>
            <person name="Berry A."/>
            <person name="McQuillan J."/>
            <person name="Aslett M.A."/>
            <person name="Quail M.A."/>
            <person name="Chukualim B."/>
            <person name="Capewell P."/>
            <person name="MacLeod A."/>
            <person name="Melville S.E."/>
            <person name="Gibson W."/>
            <person name="Barry J.D."/>
            <person name="Berriman M."/>
            <person name="Hertz-Fowler C."/>
        </authorList>
    </citation>
    <scope>NUCLEOTIDE SEQUENCE [LARGE SCALE GENOMIC DNA]</scope>
    <source>
        <strain evidence="2">MHOM/CI/86/DAL972</strain>
    </source>
</reference>
<dbReference type="KEGG" id="tbg:TbgDal_IV2430"/>
<dbReference type="RefSeq" id="XP_011772830.1">
    <property type="nucleotide sequence ID" value="XM_011774528.1"/>
</dbReference>
<dbReference type="PANTHER" id="PTHR37743:SF1">
    <property type="entry name" value="ARM REPEAT SUPERFAMILY PROTEIN"/>
    <property type="match status" value="1"/>
</dbReference>
<dbReference type="InterPro" id="IPR011989">
    <property type="entry name" value="ARM-like"/>
</dbReference>
<dbReference type="PANTHER" id="PTHR37743">
    <property type="entry name" value="ARM REPEAT SUPERFAMILY PROTEIN"/>
    <property type="match status" value="1"/>
</dbReference>
<dbReference type="EMBL" id="FN554967">
    <property type="protein sequence ID" value="CBH10541.1"/>
    <property type="molecule type" value="Genomic_DNA"/>
</dbReference>